<feature type="domain" description="AMP-dependent synthetase/ligase" evidence="3">
    <location>
        <begin position="40"/>
        <end position="421"/>
    </location>
</feature>
<dbReference type="Gene3D" id="3.30.300.30">
    <property type="match status" value="1"/>
</dbReference>
<dbReference type="SUPFAM" id="SSF56801">
    <property type="entry name" value="Acetyl-CoA synthetase-like"/>
    <property type="match status" value="1"/>
</dbReference>
<feature type="compositionally biased region" description="Low complexity" evidence="2">
    <location>
        <begin position="568"/>
        <end position="580"/>
    </location>
</feature>
<keyword evidence="4" id="KW-0436">Ligase</keyword>
<dbReference type="PANTHER" id="PTHR22754:SF32">
    <property type="entry name" value="DISCO-INTERACTING PROTEIN 2"/>
    <property type="match status" value="1"/>
</dbReference>
<reference evidence="5" key="1">
    <citation type="journal article" date="2019" name="Int. J. Syst. Evol. Microbiol.">
        <title>The Global Catalogue of Microorganisms (GCM) 10K type strain sequencing project: providing services to taxonomists for standard genome sequencing and annotation.</title>
        <authorList>
            <consortium name="The Broad Institute Genomics Platform"/>
            <consortium name="The Broad Institute Genome Sequencing Center for Infectious Disease"/>
            <person name="Wu L."/>
            <person name="Ma J."/>
        </authorList>
    </citation>
    <scope>NUCLEOTIDE SEQUENCE [LARGE SCALE GENOMIC DNA]</scope>
    <source>
        <strain evidence="5">JCM 4788</strain>
    </source>
</reference>
<comment type="similarity">
    <text evidence="1">Belongs to the ATP-dependent AMP-binding enzyme family.</text>
</comment>
<dbReference type="InterPro" id="IPR042099">
    <property type="entry name" value="ANL_N_sf"/>
</dbReference>
<dbReference type="Pfam" id="PF00501">
    <property type="entry name" value="AMP-binding"/>
    <property type="match status" value="1"/>
</dbReference>
<dbReference type="GO" id="GO:0016874">
    <property type="term" value="F:ligase activity"/>
    <property type="evidence" value="ECO:0007669"/>
    <property type="project" value="UniProtKB-KW"/>
</dbReference>
<dbReference type="Gene3D" id="3.40.50.12780">
    <property type="entry name" value="N-terminal domain of ligase-like"/>
    <property type="match status" value="1"/>
</dbReference>
<dbReference type="InterPro" id="IPR000873">
    <property type="entry name" value="AMP-dep_synth/lig_dom"/>
</dbReference>
<gene>
    <name evidence="4" type="ORF">GCM10010357_45590</name>
</gene>
<dbReference type="RefSeq" id="WP_344027292.1">
    <property type="nucleotide sequence ID" value="NZ_BAAABX010000048.1"/>
</dbReference>
<evidence type="ECO:0000259" key="3">
    <source>
        <dbReference type="Pfam" id="PF00501"/>
    </source>
</evidence>
<evidence type="ECO:0000313" key="4">
    <source>
        <dbReference type="EMBL" id="GAA0419103.1"/>
    </source>
</evidence>
<proteinExistence type="inferred from homology"/>
<dbReference type="EMBL" id="BAAABX010000048">
    <property type="protein sequence ID" value="GAA0419103.1"/>
    <property type="molecule type" value="Genomic_DNA"/>
</dbReference>
<keyword evidence="5" id="KW-1185">Reference proteome</keyword>
<evidence type="ECO:0000256" key="1">
    <source>
        <dbReference type="ARBA" id="ARBA00006432"/>
    </source>
</evidence>
<dbReference type="Proteomes" id="UP001500879">
    <property type="component" value="Unassembled WGS sequence"/>
</dbReference>
<dbReference type="PANTHER" id="PTHR22754">
    <property type="entry name" value="DISCO-INTERACTING PROTEIN 2 DIP2 -RELATED"/>
    <property type="match status" value="1"/>
</dbReference>
<sequence length="598" mass="63528">MSADDAIPGHPTPLQVFGAATVPEALALAAAGPSGITVIDRELAEQNLPYAQLASSAPRAAALLAAHGVGRGDRVALVSSTSPAMLVSLFGIWHAGAVPTILPPPHRIDELPETMRELDRRLDFVGARCVVVADALHRFVTRRLRDTGRPVLTCGELAAAQAPGTEKPAAGPDDLAHLQFTSGTTGPGRAVPLTHRQILTNAAASWDRLGARTGESVLVNWLPLYHDMGLVSFLGMVAGGGRAVLQPPEEFLRHPDSWVDALSAHQATHTVAPDFAYGLAARSMTERPRPLDLSALRMCGDGAEPIRLGNVEAFTTAGARYGLRPEALTPMYGLAEATLAVALPRFDEPLRCDRVSRTALTDAAVAEPVPADDPDARDLAVCGGPAPGVRIAIKDERGTDLGHRQVGEICVTGPSVMRGYWNDPEASEQALRDGWLHTGDLGYLTPEGLVVCGRLKDMIIVGGRNLYPEDYEQVASEVEGAGRLCAAFSLPDPERMVLAAEIGRTGTPPIELARSIMTRTRERLGRAPDTVLVVPRHSLPRTSSGKPRRDHCRTGFLSGRLGELASVTRPGARAPRPRTGPAREDPSGRPGMAPTYAE</sequence>
<dbReference type="InterPro" id="IPR045851">
    <property type="entry name" value="AMP-bd_C_sf"/>
</dbReference>
<organism evidence="4 5">
    <name type="scientific">Streptomyces luteireticuli</name>
    <dbReference type="NCBI Taxonomy" id="173858"/>
    <lineage>
        <taxon>Bacteria</taxon>
        <taxon>Bacillati</taxon>
        <taxon>Actinomycetota</taxon>
        <taxon>Actinomycetes</taxon>
        <taxon>Kitasatosporales</taxon>
        <taxon>Streptomycetaceae</taxon>
        <taxon>Streptomyces</taxon>
    </lineage>
</organism>
<comment type="caution">
    <text evidence="4">The sequence shown here is derived from an EMBL/GenBank/DDBJ whole genome shotgun (WGS) entry which is preliminary data.</text>
</comment>
<protein>
    <submittedName>
        <fullName evidence="4">Fatty acyl-AMP ligase</fullName>
    </submittedName>
</protein>
<evidence type="ECO:0000313" key="5">
    <source>
        <dbReference type="Proteomes" id="UP001500879"/>
    </source>
</evidence>
<feature type="region of interest" description="Disordered" evidence="2">
    <location>
        <begin position="535"/>
        <end position="598"/>
    </location>
</feature>
<accession>A0ABP3ITS6</accession>
<name>A0ABP3ITS6_9ACTN</name>
<evidence type="ECO:0000256" key="2">
    <source>
        <dbReference type="SAM" id="MobiDB-lite"/>
    </source>
</evidence>